<comment type="caution">
    <text evidence="5">The sequence shown here is derived from an EMBL/GenBank/DDBJ whole genome shotgun (WGS) entry which is preliminary data.</text>
</comment>
<dbReference type="InterPro" id="IPR000644">
    <property type="entry name" value="CBS_dom"/>
</dbReference>
<dbReference type="PROSITE" id="PS51671">
    <property type="entry name" value="ACT"/>
    <property type="match status" value="1"/>
</dbReference>
<dbReference type="PANTHER" id="PTHR43080:SF2">
    <property type="entry name" value="CBS DOMAIN-CONTAINING PROTEIN"/>
    <property type="match status" value="1"/>
</dbReference>
<gene>
    <name evidence="5" type="ORF">BN990_01587</name>
</gene>
<reference evidence="6" key="2">
    <citation type="submission" date="2014-05" db="EMBL/GenBank/DDBJ databases">
        <title>Draft genome sequence of Virgibacillus massiliensis Vm-5.</title>
        <authorList>
            <person name="Khelaifia S."/>
            <person name="Croce O."/>
            <person name="Lagier J.C."/>
            <person name="Raoult D."/>
        </authorList>
    </citation>
    <scope>NUCLEOTIDE SEQUENCE [LARGE SCALE GENOMIC DNA]</scope>
    <source>
        <strain evidence="6">Vm-5</strain>
    </source>
</reference>
<dbReference type="AlphaFoldDB" id="A0A024Q9S6"/>
<dbReference type="eggNOG" id="COG3448">
    <property type="taxonomic scope" value="Bacteria"/>
</dbReference>
<evidence type="ECO:0000256" key="2">
    <source>
        <dbReference type="PROSITE-ProRule" id="PRU00703"/>
    </source>
</evidence>
<name>A0A024Q9S6_9BACI</name>
<dbReference type="SUPFAM" id="SSF54631">
    <property type="entry name" value="CBS-domain pair"/>
    <property type="match status" value="1"/>
</dbReference>
<dbReference type="EMBL" id="CCDP010000001">
    <property type="protein sequence ID" value="CDQ39293.1"/>
    <property type="molecule type" value="Genomic_DNA"/>
</dbReference>
<dbReference type="SMART" id="SM00116">
    <property type="entry name" value="CBS"/>
    <property type="match status" value="2"/>
</dbReference>
<dbReference type="InterPro" id="IPR051257">
    <property type="entry name" value="Diverse_CBS-Domain"/>
</dbReference>
<dbReference type="Gene3D" id="3.30.70.260">
    <property type="match status" value="1"/>
</dbReference>
<evidence type="ECO:0000259" key="4">
    <source>
        <dbReference type="PROSITE" id="PS51671"/>
    </source>
</evidence>
<keyword evidence="6" id="KW-1185">Reference proteome</keyword>
<dbReference type="Gene3D" id="3.10.580.10">
    <property type="entry name" value="CBS-domain"/>
    <property type="match status" value="1"/>
</dbReference>
<sequence>MLVEEIMKTNVIALPPTATIERALHLLHEHHIRHIPIVNEQNQVIGIVSDRDVRDASPSILNTGTSSRELEHEIQTIMSQPVITIHPLDFVEEIAKVFYEEEIACLPVIRQNQLVGIVTEKDMLYTMIQLTGTHVQSSHIEVKVPHRPGILPEVTSIFSKRKTNIISVLVYPFKDDPDYKILVFRIQTMNPLPVIEDLREAGYELLWPNNLEGPKQ</sequence>
<feature type="domain" description="CBS" evidence="3">
    <location>
        <begin position="7"/>
        <end position="63"/>
    </location>
</feature>
<dbReference type="RefSeq" id="WP_038243260.1">
    <property type="nucleotide sequence ID" value="NZ_BNER01000002.1"/>
</dbReference>
<reference evidence="5 6" key="1">
    <citation type="submission" date="2014-03" db="EMBL/GenBank/DDBJ databases">
        <authorList>
            <person name="Urmite Genomes U."/>
        </authorList>
    </citation>
    <scope>NUCLEOTIDE SEQUENCE [LARGE SCALE GENOMIC DNA]</scope>
    <source>
        <strain evidence="5 6">Vm-5</strain>
    </source>
</reference>
<dbReference type="PANTHER" id="PTHR43080">
    <property type="entry name" value="CBS DOMAIN-CONTAINING PROTEIN CBSX3, MITOCHONDRIAL"/>
    <property type="match status" value="1"/>
</dbReference>
<dbReference type="SUPFAM" id="SSF55021">
    <property type="entry name" value="ACT-like"/>
    <property type="match status" value="1"/>
</dbReference>
<evidence type="ECO:0000256" key="1">
    <source>
        <dbReference type="ARBA" id="ARBA00023122"/>
    </source>
</evidence>
<evidence type="ECO:0000259" key="3">
    <source>
        <dbReference type="PROSITE" id="PS51371"/>
    </source>
</evidence>
<dbReference type="Pfam" id="PF00571">
    <property type="entry name" value="CBS"/>
    <property type="match status" value="2"/>
</dbReference>
<dbReference type="InterPro" id="IPR002912">
    <property type="entry name" value="ACT_dom"/>
</dbReference>
<dbReference type="CDD" id="cd04883">
    <property type="entry name" value="ACT_AcuB"/>
    <property type="match status" value="1"/>
</dbReference>
<feature type="domain" description="ACT" evidence="4">
    <location>
        <begin position="139"/>
        <end position="213"/>
    </location>
</feature>
<proteinExistence type="predicted"/>
<organism evidence="5 6">
    <name type="scientific">Virgibacillus massiliensis</name>
    <dbReference type="NCBI Taxonomy" id="1462526"/>
    <lineage>
        <taxon>Bacteria</taxon>
        <taxon>Bacillati</taxon>
        <taxon>Bacillota</taxon>
        <taxon>Bacilli</taxon>
        <taxon>Bacillales</taxon>
        <taxon>Bacillaceae</taxon>
        <taxon>Virgibacillus</taxon>
    </lineage>
</organism>
<dbReference type="InterPro" id="IPR045865">
    <property type="entry name" value="ACT-like_dom_sf"/>
</dbReference>
<accession>A0A024Q9S6</accession>
<evidence type="ECO:0000313" key="6">
    <source>
        <dbReference type="Proteomes" id="UP000028875"/>
    </source>
</evidence>
<dbReference type="STRING" id="1462526.BN990_01587"/>
<feature type="domain" description="CBS" evidence="3">
    <location>
        <begin position="78"/>
        <end position="137"/>
    </location>
</feature>
<dbReference type="Pfam" id="PF01842">
    <property type="entry name" value="ACT"/>
    <property type="match status" value="1"/>
</dbReference>
<evidence type="ECO:0000313" key="5">
    <source>
        <dbReference type="EMBL" id="CDQ39293.1"/>
    </source>
</evidence>
<dbReference type="CDD" id="cd04584">
    <property type="entry name" value="CBS_pair_AcuB_like"/>
    <property type="match status" value="1"/>
</dbReference>
<dbReference type="PROSITE" id="PS51371">
    <property type="entry name" value="CBS"/>
    <property type="match status" value="2"/>
</dbReference>
<dbReference type="OrthoDB" id="9781631at2"/>
<keyword evidence="1 2" id="KW-0129">CBS domain</keyword>
<protein>
    <submittedName>
        <fullName evidence="5">Inosine 5'-monophosphate dehydrogenase</fullName>
    </submittedName>
</protein>
<dbReference type="InterPro" id="IPR046342">
    <property type="entry name" value="CBS_dom_sf"/>
</dbReference>
<dbReference type="Proteomes" id="UP000028875">
    <property type="component" value="Unassembled WGS sequence"/>
</dbReference>